<gene>
    <name evidence="2" type="ORF">CCS01_06170</name>
</gene>
<organism evidence="2 3">
    <name type="scientific">Rhodopila globiformis</name>
    <name type="common">Rhodopseudomonas globiformis</name>
    <dbReference type="NCBI Taxonomy" id="1071"/>
    <lineage>
        <taxon>Bacteria</taxon>
        <taxon>Pseudomonadati</taxon>
        <taxon>Pseudomonadota</taxon>
        <taxon>Alphaproteobacteria</taxon>
        <taxon>Acetobacterales</taxon>
        <taxon>Acetobacteraceae</taxon>
        <taxon>Rhodopila</taxon>
    </lineage>
</organism>
<evidence type="ECO:0000313" key="2">
    <source>
        <dbReference type="EMBL" id="PPQ35972.1"/>
    </source>
</evidence>
<dbReference type="EMBL" id="NHRY01000064">
    <property type="protein sequence ID" value="PPQ35972.1"/>
    <property type="molecule type" value="Genomic_DNA"/>
</dbReference>
<sequence>MNKSKSQSKQAKADREPERMESQSDLNRAAHKIAWTRMNGRNDALNPFTGAEADGSAREERQE</sequence>
<keyword evidence="3" id="KW-1185">Reference proteome</keyword>
<feature type="compositionally biased region" description="Basic and acidic residues" evidence="1">
    <location>
        <begin position="11"/>
        <end position="22"/>
    </location>
</feature>
<name>A0A2S6NL69_RHOGL</name>
<reference evidence="2 3" key="1">
    <citation type="journal article" date="2018" name="Arch. Microbiol.">
        <title>New insights into the metabolic potential of the phototrophic purple bacterium Rhodopila globiformis DSM 161(T) from its draft genome sequence and evidence for a vanadium-dependent nitrogenase.</title>
        <authorList>
            <person name="Imhoff J.F."/>
            <person name="Rahn T."/>
            <person name="Kunzel S."/>
            <person name="Neulinger S.C."/>
        </authorList>
    </citation>
    <scope>NUCLEOTIDE SEQUENCE [LARGE SCALE GENOMIC DNA]</scope>
    <source>
        <strain evidence="2 3">DSM 161</strain>
    </source>
</reference>
<evidence type="ECO:0000313" key="3">
    <source>
        <dbReference type="Proteomes" id="UP000239724"/>
    </source>
</evidence>
<feature type="region of interest" description="Disordered" evidence="1">
    <location>
        <begin position="1"/>
        <end position="63"/>
    </location>
</feature>
<feature type="compositionally biased region" description="Low complexity" evidence="1">
    <location>
        <begin position="1"/>
        <end position="10"/>
    </location>
</feature>
<protein>
    <submittedName>
        <fullName evidence="2">Uncharacterized protein</fullName>
    </submittedName>
</protein>
<evidence type="ECO:0000256" key="1">
    <source>
        <dbReference type="SAM" id="MobiDB-lite"/>
    </source>
</evidence>
<proteinExistence type="predicted"/>
<comment type="caution">
    <text evidence="2">The sequence shown here is derived from an EMBL/GenBank/DDBJ whole genome shotgun (WGS) entry which is preliminary data.</text>
</comment>
<dbReference type="Proteomes" id="UP000239724">
    <property type="component" value="Unassembled WGS sequence"/>
</dbReference>
<dbReference type="AlphaFoldDB" id="A0A2S6NL69"/>
<accession>A0A2S6NL69</accession>
<dbReference type="RefSeq" id="WP_104517973.1">
    <property type="nucleotide sequence ID" value="NZ_NHRY01000064.1"/>
</dbReference>